<dbReference type="InterPro" id="IPR023214">
    <property type="entry name" value="HAD_sf"/>
</dbReference>
<proteinExistence type="predicted"/>
<evidence type="ECO:0000313" key="2">
    <source>
        <dbReference type="Proteomes" id="UP000239650"/>
    </source>
</evidence>
<evidence type="ECO:0000313" key="1">
    <source>
        <dbReference type="EMBL" id="SPE23063.1"/>
    </source>
</evidence>
<dbReference type="Pfam" id="PF08282">
    <property type="entry name" value="Hydrolase_3"/>
    <property type="match status" value="1"/>
</dbReference>
<dbReference type="EC" id="3.1.3.23" evidence="1"/>
<dbReference type="EMBL" id="OKRC01000011">
    <property type="protein sequence ID" value="SPE23063.1"/>
    <property type="molecule type" value="Genomic_DNA"/>
</dbReference>
<dbReference type="GO" id="GO:0050308">
    <property type="term" value="F:sugar-phosphatase activity"/>
    <property type="evidence" value="ECO:0007669"/>
    <property type="project" value="UniProtKB-EC"/>
</dbReference>
<reference evidence="1 2" key="1">
    <citation type="submission" date="2018-02" db="EMBL/GenBank/DDBJ databases">
        <authorList>
            <person name="Rodrigo-Torres L."/>
            <person name="Arahal R. D."/>
            <person name="Lucena T."/>
        </authorList>
    </citation>
    <scope>NUCLEOTIDE SEQUENCE [LARGE SCALE GENOMIC DNA]</scope>
    <source>
        <strain evidence="1 2">CECT 9267</strain>
    </source>
</reference>
<dbReference type="PANTHER" id="PTHR10000:SF53">
    <property type="entry name" value="5-AMINO-6-(5-PHOSPHO-D-RIBITYLAMINO)URACIL PHOSPHATASE YBJI-RELATED"/>
    <property type="match status" value="1"/>
</dbReference>
<name>A0A2K4QF90_LATSK</name>
<dbReference type="InterPro" id="IPR036412">
    <property type="entry name" value="HAD-like_sf"/>
</dbReference>
<sequence length="280" mass="30958">MGVKMIVVDMDGTFLDQNNQYNQARFARVFQALQARQVKFVVASGSQYQRLQNQFDPYRQSLDFISQNGAIVHHGDDLLRVDALADDDLQALLALIAKGFPAGTIVQKTISGLAQTYVPRQASPETLAIIKQYYHAVTLVDHFDQLTGRSVNDQITKVGITFGPDVDYSQAVQQLRGSLPAGLMSQNSGFQTELIGNVGVDKVSCLRQLQTRYQIADDELMTFGDNENDLGMLTMTPWGFAMPNAYESIKKQSANIALADHNHDGVLTTIEHYLKEGVIG</sequence>
<organism evidence="1 2">
    <name type="scientific">Latilactobacillus sakei</name>
    <name type="common">Lactobacillus sakei</name>
    <dbReference type="NCBI Taxonomy" id="1599"/>
    <lineage>
        <taxon>Bacteria</taxon>
        <taxon>Bacillati</taxon>
        <taxon>Bacillota</taxon>
        <taxon>Bacilli</taxon>
        <taxon>Lactobacillales</taxon>
        <taxon>Lactobacillaceae</taxon>
        <taxon>Latilactobacillus</taxon>
    </lineage>
</organism>
<dbReference type="SUPFAM" id="SSF56784">
    <property type="entry name" value="HAD-like"/>
    <property type="match status" value="1"/>
</dbReference>
<dbReference type="GeneID" id="57132806"/>
<gene>
    <name evidence="1" type="primary">ybiV_2</name>
    <name evidence="1" type="ORF">LAS9267_01863</name>
</gene>
<dbReference type="AlphaFoldDB" id="A0A2K4QF90"/>
<dbReference type="Gene3D" id="3.40.50.1000">
    <property type="entry name" value="HAD superfamily/HAD-like"/>
    <property type="match status" value="1"/>
</dbReference>
<protein>
    <submittedName>
        <fullName evidence="1">Sugar phosphatase YbiV</fullName>
        <ecNumber evidence="1">3.1.3.23</ecNumber>
    </submittedName>
</protein>
<dbReference type="PANTHER" id="PTHR10000">
    <property type="entry name" value="PHOSPHOSERINE PHOSPHATASE"/>
    <property type="match status" value="1"/>
</dbReference>
<dbReference type="Proteomes" id="UP000239650">
    <property type="component" value="Unassembled WGS sequence"/>
</dbReference>
<keyword evidence="1" id="KW-0378">Hydrolase</keyword>
<dbReference type="InterPro" id="IPR006379">
    <property type="entry name" value="HAD-SF_hydro_IIB"/>
</dbReference>
<dbReference type="Gene3D" id="3.30.1240.10">
    <property type="match status" value="1"/>
</dbReference>
<dbReference type="GO" id="GO:0000287">
    <property type="term" value="F:magnesium ion binding"/>
    <property type="evidence" value="ECO:0007669"/>
    <property type="project" value="TreeGrafter"/>
</dbReference>
<comment type="caution">
    <text evidence="1">The sequence shown here is derived from an EMBL/GenBank/DDBJ whole genome shotgun (WGS) entry which is preliminary data.</text>
</comment>
<dbReference type="GO" id="GO:0005829">
    <property type="term" value="C:cytosol"/>
    <property type="evidence" value="ECO:0007669"/>
    <property type="project" value="TreeGrafter"/>
</dbReference>
<dbReference type="RefSeq" id="WP_101378094.1">
    <property type="nucleotide sequence ID" value="NZ_CAKMCP010000008.1"/>
</dbReference>
<dbReference type="NCBIfam" id="TIGR01484">
    <property type="entry name" value="HAD-SF-IIB"/>
    <property type="match status" value="1"/>
</dbReference>
<accession>A0A2K4QF90</accession>